<dbReference type="SMART" id="SM00858">
    <property type="entry name" value="SAF"/>
    <property type="match status" value="1"/>
</dbReference>
<sequence length="288" mass="30911">MKKRGIFLIVSLLLGIMAGLLVYQQIRSYKLKIARAERELVSVVVAARPKDAFSIITAEDVKVVRMPRSSIPTGEVLSLDEVVGKASMLALSEGDPVLKGKLSLDPEKLGVAFQLPDGRVAIALPIDEVIAAGGLLRPGDYVDVFHVYREKDAVSPTSRLLLSRVKVLALGGVLTRKEEKEGTKEKEMLARSAVVEVSPEEAAVAAWAQSLGSVWLALRPANEETLTPAVVYKGPEVSPEPQKAAAQSAPPKPAAKRSVRAVPQGWKIEMIQPGNVSTVTVSPDGRSR</sequence>
<dbReference type="InterPro" id="IPR017592">
    <property type="entry name" value="Pilus_assmbl_Flp-typ_CpaB"/>
</dbReference>
<feature type="transmembrane region" description="Helical" evidence="2">
    <location>
        <begin position="6"/>
        <end position="23"/>
    </location>
</feature>
<dbReference type="STRING" id="572547.Amico_1202"/>
<name>D5EFJ2_AMICL</name>
<keyword evidence="2" id="KW-0472">Membrane</keyword>
<dbReference type="Gene3D" id="3.90.1210.10">
    <property type="entry name" value="Antifreeze-like/N-acetylneuraminic acid synthase C-terminal domain"/>
    <property type="match status" value="1"/>
</dbReference>
<keyword evidence="2" id="KW-1133">Transmembrane helix</keyword>
<dbReference type="Pfam" id="PF16976">
    <property type="entry name" value="RcpC"/>
    <property type="match status" value="1"/>
</dbReference>
<feature type="region of interest" description="Disordered" evidence="1">
    <location>
        <begin position="234"/>
        <end position="261"/>
    </location>
</feature>
<evidence type="ECO:0000313" key="4">
    <source>
        <dbReference type="EMBL" id="ADE57324.1"/>
    </source>
</evidence>
<dbReference type="EMBL" id="CP001997">
    <property type="protein sequence ID" value="ADE57324.1"/>
    <property type="molecule type" value="Genomic_DNA"/>
</dbReference>
<keyword evidence="2" id="KW-0812">Transmembrane</keyword>
<feature type="domain" description="SAF" evidence="3">
    <location>
        <begin position="41"/>
        <end position="103"/>
    </location>
</feature>
<organism evidence="4 5">
    <name type="scientific">Aminobacterium colombiense (strain DSM 12261 / ALA-1)</name>
    <dbReference type="NCBI Taxonomy" id="572547"/>
    <lineage>
        <taxon>Bacteria</taxon>
        <taxon>Thermotogati</taxon>
        <taxon>Synergistota</taxon>
        <taxon>Synergistia</taxon>
        <taxon>Synergistales</taxon>
        <taxon>Aminobacteriaceae</taxon>
        <taxon>Aminobacterium</taxon>
    </lineage>
</organism>
<gene>
    <name evidence="4" type="ordered locus">Amico_1202</name>
</gene>
<protein>
    <submittedName>
        <fullName evidence="4">Flp pilus assembly protein CpaB</fullName>
    </submittedName>
</protein>
<dbReference type="RefSeq" id="WP_013048587.1">
    <property type="nucleotide sequence ID" value="NC_014011.1"/>
</dbReference>
<dbReference type="NCBIfam" id="TIGR03177">
    <property type="entry name" value="pilus_cpaB"/>
    <property type="match status" value="1"/>
</dbReference>
<proteinExistence type="predicted"/>
<dbReference type="CDD" id="cd11614">
    <property type="entry name" value="SAF_CpaB_FlgA_like"/>
    <property type="match status" value="1"/>
</dbReference>
<dbReference type="Pfam" id="PF08666">
    <property type="entry name" value="SAF"/>
    <property type="match status" value="1"/>
</dbReference>
<dbReference type="HOGENOM" id="CLU_949654_0_0_0"/>
<evidence type="ECO:0000259" key="3">
    <source>
        <dbReference type="SMART" id="SM00858"/>
    </source>
</evidence>
<feature type="compositionally biased region" description="Low complexity" evidence="1">
    <location>
        <begin position="239"/>
        <end position="249"/>
    </location>
</feature>
<dbReference type="AlphaFoldDB" id="D5EFJ2"/>
<evidence type="ECO:0000256" key="1">
    <source>
        <dbReference type="SAM" id="MobiDB-lite"/>
    </source>
</evidence>
<dbReference type="KEGG" id="aco:Amico_1202"/>
<dbReference type="InterPro" id="IPR031571">
    <property type="entry name" value="RcpC_dom"/>
</dbReference>
<evidence type="ECO:0000313" key="5">
    <source>
        <dbReference type="Proteomes" id="UP000002366"/>
    </source>
</evidence>
<keyword evidence="5" id="KW-1185">Reference proteome</keyword>
<dbReference type="Proteomes" id="UP000002366">
    <property type="component" value="Chromosome"/>
</dbReference>
<dbReference type="InterPro" id="IPR013974">
    <property type="entry name" value="SAF"/>
</dbReference>
<dbReference type="OrthoDB" id="281109at2"/>
<evidence type="ECO:0000256" key="2">
    <source>
        <dbReference type="SAM" id="Phobius"/>
    </source>
</evidence>
<reference evidence="4 5" key="1">
    <citation type="journal article" date="2010" name="Stand. Genomic Sci.">
        <title>Complete genome sequence of Aminobacterium colombiense type strain (ALA-1).</title>
        <authorList>
            <person name="Chertkov O."/>
            <person name="Sikorski J."/>
            <person name="Brambilla E."/>
            <person name="Lapidus A."/>
            <person name="Copeland A."/>
            <person name="Glavina Del Rio T."/>
            <person name="Nolan M."/>
            <person name="Lucas S."/>
            <person name="Tice H."/>
            <person name="Cheng J.F."/>
            <person name="Han C."/>
            <person name="Detter J.C."/>
            <person name="Bruce D."/>
            <person name="Tapia R."/>
            <person name="Goodwin L."/>
            <person name="Pitluck S."/>
            <person name="Liolios K."/>
            <person name="Ivanova N."/>
            <person name="Mavromatis K."/>
            <person name="Ovchinnikova G."/>
            <person name="Pati A."/>
            <person name="Chen A."/>
            <person name="Palaniappan K."/>
            <person name="Land M."/>
            <person name="Hauser L."/>
            <person name="Chang Y.J."/>
            <person name="Jeffries C.D."/>
            <person name="Spring S."/>
            <person name="Rohde M."/>
            <person name="Goker M."/>
            <person name="Bristow J."/>
            <person name="Eisen J.A."/>
            <person name="Markowitz V."/>
            <person name="Hugenholtz P."/>
            <person name="Kyrpides N.C."/>
            <person name="Klenk H.P."/>
        </authorList>
    </citation>
    <scope>NUCLEOTIDE SEQUENCE [LARGE SCALE GENOMIC DNA]</scope>
    <source>
        <strain evidence="5">DSM 12261 / ALA-1</strain>
    </source>
</reference>
<accession>D5EFJ2</accession>
<dbReference type="eggNOG" id="COG3745">
    <property type="taxonomic scope" value="Bacteria"/>
</dbReference>